<sequence>MGKTEAMEATKTQEKPINRHGNLTTASSDENLKDIFHEIRTSRSPAVINFDIDECPETTQHIRYTPTFHFYRDGERVDAMFGAGFRFENLGGLPGEIRIFATKMAISSSLLVPVVATPLQVEINRHHPWPKVEILLDQDKDILIWDCSSFIRVHKHGKGLSHTNSVRNLNEAPPCKSRSYYTLSSLPNNISTTPVHFGRILSGECTSTVSSPSTIGVDDNLPAG</sequence>
<dbReference type="PANTHER" id="PTHR47571">
    <property type="entry name" value="THIOREDOXIN-LIKE 3-3"/>
    <property type="match status" value="1"/>
</dbReference>
<accession>A0A103Y056</accession>
<dbReference type="EMBL" id="LEKV01003403">
    <property type="protein sequence ID" value="KVI00021.1"/>
    <property type="molecule type" value="Genomic_DNA"/>
</dbReference>
<dbReference type="AlphaFoldDB" id="A0A103Y056"/>
<comment type="caution">
    <text evidence="2">The sequence shown here is derived from an EMBL/GenBank/DDBJ whole genome shotgun (WGS) entry which is preliminary data.</text>
</comment>
<dbReference type="AntiFam" id="ANF00232">
    <property type="entry name" value="Shadow ORF (opposite metK)"/>
</dbReference>
<feature type="compositionally biased region" description="Basic and acidic residues" evidence="1">
    <location>
        <begin position="1"/>
        <end position="17"/>
    </location>
</feature>
<keyword evidence="3" id="KW-1185">Reference proteome</keyword>
<organism evidence="2 3">
    <name type="scientific">Cynara cardunculus var. scolymus</name>
    <name type="common">Globe artichoke</name>
    <name type="synonym">Cynara scolymus</name>
    <dbReference type="NCBI Taxonomy" id="59895"/>
    <lineage>
        <taxon>Eukaryota</taxon>
        <taxon>Viridiplantae</taxon>
        <taxon>Streptophyta</taxon>
        <taxon>Embryophyta</taxon>
        <taxon>Tracheophyta</taxon>
        <taxon>Spermatophyta</taxon>
        <taxon>Magnoliopsida</taxon>
        <taxon>eudicotyledons</taxon>
        <taxon>Gunneridae</taxon>
        <taxon>Pentapetalae</taxon>
        <taxon>asterids</taxon>
        <taxon>campanulids</taxon>
        <taxon>Asterales</taxon>
        <taxon>Asteraceae</taxon>
        <taxon>Carduoideae</taxon>
        <taxon>Cardueae</taxon>
        <taxon>Carduinae</taxon>
        <taxon>Cynara</taxon>
    </lineage>
</organism>
<reference evidence="2 3" key="1">
    <citation type="journal article" date="2016" name="Sci. Rep.">
        <title>The genome sequence of the outbreeding globe artichoke constructed de novo incorporating a phase-aware low-pass sequencing strategy of F1 progeny.</title>
        <authorList>
            <person name="Scaglione D."/>
            <person name="Reyes-Chin-Wo S."/>
            <person name="Acquadro A."/>
            <person name="Froenicke L."/>
            <person name="Portis E."/>
            <person name="Beitel C."/>
            <person name="Tirone M."/>
            <person name="Mauro R."/>
            <person name="Lo Monaco A."/>
            <person name="Mauromicale G."/>
            <person name="Faccioli P."/>
            <person name="Cattivelli L."/>
            <person name="Rieseberg L."/>
            <person name="Michelmore R."/>
            <person name="Lanteri S."/>
        </authorList>
    </citation>
    <scope>NUCLEOTIDE SEQUENCE [LARGE SCALE GENOMIC DNA]</scope>
    <source>
        <strain evidence="2">2C</strain>
    </source>
</reference>
<dbReference type="PANTHER" id="PTHR47571:SF1">
    <property type="entry name" value="THIOREDOXIN-LIKE 3-3"/>
    <property type="match status" value="1"/>
</dbReference>
<dbReference type="STRING" id="59895.A0A103Y056"/>
<proteinExistence type="predicted"/>
<dbReference type="Proteomes" id="UP000243975">
    <property type="component" value="Unassembled WGS sequence"/>
</dbReference>
<evidence type="ECO:0000256" key="1">
    <source>
        <dbReference type="SAM" id="MobiDB-lite"/>
    </source>
</evidence>
<name>A0A103Y056_CYNCS</name>
<evidence type="ECO:0000313" key="3">
    <source>
        <dbReference type="Proteomes" id="UP000243975"/>
    </source>
</evidence>
<feature type="region of interest" description="Disordered" evidence="1">
    <location>
        <begin position="1"/>
        <end position="25"/>
    </location>
</feature>
<dbReference type="CDD" id="cd02947">
    <property type="entry name" value="TRX_family"/>
    <property type="match status" value="1"/>
</dbReference>
<gene>
    <name evidence="2" type="ORF">Ccrd_021804</name>
</gene>
<dbReference type="Gramene" id="KVI00021">
    <property type="protein sequence ID" value="KVI00021"/>
    <property type="gene ID" value="Ccrd_021804"/>
</dbReference>
<protein>
    <recommendedName>
        <fullName evidence="4">Thioredoxin-like fold</fullName>
    </recommendedName>
</protein>
<evidence type="ECO:0008006" key="4">
    <source>
        <dbReference type="Google" id="ProtNLM"/>
    </source>
</evidence>
<evidence type="ECO:0000313" key="2">
    <source>
        <dbReference type="EMBL" id="KVI00021.1"/>
    </source>
</evidence>
<dbReference type="InterPro" id="IPR044193">
    <property type="entry name" value="TRL33"/>
</dbReference>